<sequence>MLHTMGILSEEVNPNGRFCFSAFKIRVIEQSQTGALINPKQLTRLAKQLGCTLSGVELMTRLVETFNSPGQNLKRRRVKGNSGYVYEKIS</sequence>
<organism evidence="1">
    <name type="scientific">Vibrio vulnificus</name>
    <dbReference type="NCBI Taxonomy" id="672"/>
    <lineage>
        <taxon>Bacteria</taxon>
        <taxon>Pseudomonadati</taxon>
        <taxon>Pseudomonadota</taxon>
        <taxon>Gammaproteobacteria</taxon>
        <taxon>Vibrionales</taxon>
        <taxon>Vibrionaceae</taxon>
        <taxon>Vibrio</taxon>
    </lineage>
</organism>
<name>A0A8H9K5B2_VIBVL</name>
<comment type="caution">
    <text evidence="1">The sequence shown here is derived from an EMBL/GenBank/DDBJ whole genome shotgun (WGS) entry which is preliminary data.</text>
</comment>
<reference evidence="1" key="2">
    <citation type="submission" date="2019-01" db="EMBL/GenBank/DDBJ databases">
        <authorList>
            <consortium name="NCBI Pathogen Detection Project"/>
        </authorList>
    </citation>
    <scope>NUCLEOTIDE SEQUENCE</scope>
    <source>
        <strain evidence="1">BCW_3452</strain>
    </source>
</reference>
<reference evidence="1" key="1">
    <citation type="journal article" date="2018" name="Genome Biol.">
        <title>SKESA: strategic k-mer extension for scrupulous assemblies.</title>
        <authorList>
            <person name="Souvorov A."/>
            <person name="Agarwala R."/>
            <person name="Lipman D.J."/>
        </authorList>
    </citation>
    <scope>NUCLEOTIDE SEQUENCE</scope>
    <source>
        <strain evidence="1">BCW_3452</strain>
    </source>
</reference>
<evidence type="ECO:0000313" key="1">
    <source>
        <dbReference type="EMBL" id="HAS8538226.1"/>
    </source>
</evidence>
<dbReference type="EMBL" id="DACRBY010000001">
    <property type="protein sequence ID" value="HAS8538226.1"/>
    <property type="molecule type" value="Genomic_DNA"/>
</dbReference>
<dbReference type="AlphaFoldDB" id="A0A8H9K5B2"/>
<gene>
    <name evidence="1" type="ORF">I7730_00235</name>
</gene>
<protein>
    <submittedName>
        <fullName evidence="1">Uncharacterized protein</fullName>
    </submittedName>
</protein>
<accession>A0A8H9K5B2</accession>
<dbReference type="Proteomes" id="UP000863257">
    <property type="component" value="Unassembled WGS sequence"/>
</dbReference>
<proteinExistence type="predicted"/>